<evidence type="ECO:0000256" key="3">
    <source>
        <dbReference type="ARBA" id="ARBA00022842"/>
    </source>
</evidence>
<dbReference type="InterPro" id="IPR036412">
    <property type="entry name" value="HAD-like_sf"/>
</dbReference>
<reference evidence="4 5" key="1">
    <citation type="submission" date="2018-08" db="EMBL/GenBank/DDBJ databases">
        <title>Genomic Encyclopedia of Type Strains, Phase IV (KMG-IV): sequencing the most valuable type-strain genomes for metagenomic binning, comparative biology and taxonomic classification.</title>
        <authorList>
            <person name="Goeker M."/>
        </authorList>
    </citation>
    <scope>NUCLEOTIDE SEQUENCE [LARGE SCALE GENOMIC DNA]</scope>
    <source>
        <strain evidence="4 5">DSM 26022</strain>
    </source>
</reference>
<keyword evidence="1" id="KW-0479">Metal-binding</keyword>
<sequence>MTLALFDLDNTLLAGDSDHAWGEFLAEKGHVDAAAYARANDGFFADYQAGTLDIRAFCEFVFAVLARNTPATLAQWHAEFMRERVEPMLLPKAQALLDKHRALGHTLVIITATNRFVTAPIAQRLGVEHLIATEPEQDARGHYTGRLHGTPCFQAGKITRLKAWINAHHGRLDEAWFYSDSRNDLPLLECVAHPVAVDADAVLSRIADERGWQQLSLRD</sequence>
<dbReference type="InterPro" id="IPR006385">
    <property type="entry name" value="HAD_hydro_SerB1"/>
</dbReference>
<dbReference type="OrthoDB" id="9784466at2"/>
<dbReference type="EMBL" id="QUNR01000001">
    <property type="protein sequence ID" value="REH40015.1"/>
    <property type="molecule type" value="Genomic_DNA"/>
</dbReference>
<evidence type="ECO:0000256" key="2">
    <source>
        <dbReference type="ARBA" id="ARBA00022801"/>
    </source>
</evidence>
<dbReference type="PANTHER" id="PTHR43344:SF13">
    <property type="entry name" value="PHOSPHATASE RV3661-RELATED"/>
    <property type="match status" value="1"/>
</dbReference>
<evidence type="ECO:0000256" key="1">
    <source>
        <dbReference type="ARBA" id="ARBA00022723"/>
    </source>
</evidence>
<proteinExistence type="predicted"/>
<dbReference type="Proteomes" id="UP000256774">
    <property type="component" value="Unassembled WGS sequence"/>
</dbReference>
<comment type="caution">
    <text evidence="4">The sequence shown here is derived from an EMBL/GenBank/DDBJ whole genome shotgun (WGS) entry which is preliminary data.</text>
</comment>
<keyword evidence="5" id="KW-1185">Reference proteome</keyword>
<dbReference type="PANTHER" id="PTHR43344">
    <property type="entry name" value="PHOSPHOSERINE PHOSPHATASE"/>
    <property type="match status" value="1"/>
</dbReference>
<protein>
    <submittedName>
        <fullName evidence="4">HAD superfamily hydrolase (TIGR01490 family)</fullName>
    </submittedName>
</protein>
<dbReference type="SUPFAM" id="SSF56784">
    <property type="entry name" value="HAD-like"/>
    <property type="match status" value="1"/>
</dbReference>
<evidence type="ECO:0000313" key="4">
    <source>
        <dbReference type="EMBL" id="REH40015.1"/>
    </source>
</evidence>
<dbReference type="Pfam" id="PF12710">
    <property type="entry name" value="HAD"/>
    <property type="match status" value="1"/>
</dbReference>
<dbReference type="GO" id="GO:0046872">
    <property type="term" value="F:metal ion binding"/>
    <property type="evidence" value="ECO:0007669"/>
    <property type="project" value="UniProtKB-KW"/>
</dbReference>
<accession>A0A3E0H8G3</accession>
<dbReference type="InterPro" id="IPR023214">
    <property type="entry name" value="HAD_sf"/>
</dbReference>
<dbReference type="GO" id="GO:0016787">
    <property type="term" value="F:hydrolase activity"/>
    <property type="evidence" value="ECO:0007669"/>
    <property type="project" value="UniProtKB-KW"/>
</dbReference>
<keyword evidence="3" id="KW-0460">Magnesium</keyword>
<gene>
    <name evidence="4" type="ORF">DFR26_0212</name>
</gene>
<dbReference type="AlphaFoldDB" id="A0A3E0H8G3"/>
<keyword evidence="2 4" id="KW-0378">Hydrolase</keyword>
<dbReference type="NCBIfam" id="TIGR01488">
    <property type="entry name" value="HAD-SF-IB"/>
    <property type="match status" value="1"/>
</dbReference>
<name>A0A3E0H8G3_9GAMM</name>
<dbReference type="NCBIfam" id="TIGR01490">
    <property type="entry name" value="HAD-SF-IB-hyp1"/>
    <property type="match status" value="1"/>
</dbReference>
<dbReference type="Gene3D" id="3.40.50.1000">
    <property type="entry name" value="HAD superfamily/HAD-like"/>
    <property type="match status" value="1"/>
</dbReference>
<dbReference type="Gene3D" id="1.20.1440.100">
    <property type="entry name" value="SG protein - dephosphorylation function"/>
    <property type="match status" value="1"/>
</dbReference>
<organism evidence="4 5">
    <name type="scientific">Paraperlucidibaca baekdonensis</name>
    <dbReference type="NCBI Taxonomy" id="748120"/>
    <lineage>
        <taxon>Bacteria</taxon>
        <taxon>Pseudomonadati</taxon>
        <taxon>Pseudomonadota</taxon>
        <taxon>Gammaproteobacteria</taxon>
        <taxon>Moraxellales</taxon>
        <taxon>Moraxellaceae</taxon>
        <taxon>Paraperlucidibaca</taxon>
    </lineage>
</organism>
<dbReference type="InterPro" id="IPR050582">
    <property type="entry name" value="HAD-like_SerB"/>
</dbReference>
<evidence type="ECO:0000313" key="5">
    <source>
        <dbReference type="Proteomes" id="UP000256774"/>
    </source>
</evidence>
<dbReference type="CDD" id="cd02612">
    <property type="entry name" value="HAD_PGPPase"/>
    <property type="match status" value="1"/>
</dbReference>
<dbReference type="RefSeq" id="WP_116207095.1">
    <property type="nucleotide sequence ID" value="NZ_QUNR01000001.1"/>
</dbReference>